<proteinExistence type="inferred from homology"/>
<dbReference type="Proteomes" id="UP000244005">
    <property type="component" value="Unassembled WGS sequence"/>
</dbReference>
<evidence type="ECO:0000259" key="10">
    <source>
        <dbReference type="SMART" id="SM00835"/>
    </source>
</evidence>
<keyword evidence="3 9" id="KW-0052">Apoplast</keyword>
<evidence type="ECO:0000256" key="4">
    <source>
        <dbReference type="ARBA" id="ARBA00022525"/>
    </source>
</evidence>
<evidence type="ECO:0000313" key="12">
    <source>
        <dbReference type="Proteomes" id="UP000244005"/>
    </source>
</evidence>
<feature type="domain" description="Cupin type-1" evidence="10">
    <location>
        <begin position="3"/>
        <end position="112"/>
    </location>
</feature>
<comment type="subcellular location">
    <subcellularLocation>
        <location evidence="1 9">Secreted</location>
        <location evidence="1 9">Extracellular space</location>
        <location evidence="1 9">Apoplast</location>
    </subcellularLocation>
</comment>
<dbReference type="PANTHER" id="PTHR31238">
    <property type="entry name" value="GERMIN-LIKE PROTEIN SUBFAMILY 3 MEMBER 3"/>
    <property type="match status" value="1"/>
</dbReference>
<dbReference type="Pfam" id="PF00190">
    <property type="entry name" value="Cupin_1"/>
    <property type="match status" value="1"/>
</dbReference>
<dbReference type="AlphaFoldDB" id="A0A2R6WCV0"/>
<evidence type="ECO:0000256" key="9">
    <source>
        <dbReference type="RuleBase" id="RU366015"/>
    </source>
</evidence>
<name>A0A2R6WCV0_MARPO</name>
<feature type="binding site" evidence="8">
    <location>
        <position position="13"/>
    </location>
    <ligand>
        <name>Mn(2+)</name>
        <dbReference type="ChEBI" id="CHEBI:29035"/>
    </ligand>
</feature>
<dbReference type="OMA" id="TQMMANA"/>
<keyword evidence="12" id="KW-1185">Reference proteome</keyword>
<evidence type="ECO:0000256" key="3">
    <source>
        <dbReference type="ARBA" id="ARBA00022523"/>
    </source>
</evidence>
<protein>
    <recommendedName>
        <fullName evidence="9">Germin-like protein</fullName>
    </recommendedName>
</protein>
<evidence type="ECO:0000313" key="11">
    <source>
        <dbReference type="EMBL" id="PTQ31676.1"/>
    </source>
</evidence>
<dbReference type="Gramene" id="Mp8g13990.1">
    <property type="protein sequence ID" value="Mp8g13990.1.cds1"/>
    <property type="gene ID" value="Mp8g13990"/>
</dbReference>
<dbReference type="OrthoDB" id="1546383at2759"/>
<feature type="binding site" evidence="7">
    <location>
        <position position="10"/>
    </location>
    <ligand>
        <name>oxalate</name>
        <dbReference type="ChEBI" id="CHEBI:30623"/>
    </ligand>
</feature>
<evidence type="ECO:0000256" key="6">
    <source>
        <dbReference type="ARBA" id="ARBA00023211"/>
    </source>
</evidence>
<accession>A0A2R6WCV0</accession>
<comment type="similarity">
    <text evidence="2 9">Belongs to the germin family.</text>
</comment>
<dbReference type="EMBL" id="KZ772780">
    <property type="protein sequence ID" value="PTQ31676.1"/>
    <property type="molecule type" value="Genomic_DNA"/>
</dbReference>
<keyword evidence="5 7" id="KW-0479">Metal-binding</keyword>
<dbReference type="InterPro" id="IPR006045">
    <property type="entry name" value="Cupin_1"/>
</dbReference>
<evidence type="ECO:0000256" key="5">
    <source>
        <dbReference type="ARBA" id="ARBA00022723"/>
    </source>
</evidence>
<dbReference type="InterPro" id="IPR001929">
    <property type="entry name" value="Germin"/>
</dbReference>
<dbReference type="GO" id="GO:0030145">
    <property type="term" value="F:manganese ion binding"/>
    <property type="evidence" value="ECO:0007669"/>
    <property type="project" value="UniProtKB-UniRule"/>
</dbReference>
<dbReference type="GO" id="GO:0048046">
    <property type="term" value="C:apoplast"/>
    <property type="evidence" value="ECO:0007669"/>
    <property type="project" value="UniProtKB-SubCell"/>
</dbReference>
<evidence type="ECO:0000256" key="1">
    <source>
        <dbReference type="ARBA" id="ARBA00004271"/>
    </source>
</evidence>
<dbReference type="SMR" id="A0A2R6WCV0"/>
<dbReference type="SMART" id="SM00835">
    <property type="entry name" value="Cupin_1"/>
    <property type="match status" value="1"/>
</dbReference>
<evidence type="ECO:0000256" key="2">
    <source>
        <dbReference type="ARBA" id="ARBA00007456"/>
    </source>
</evidence>
<reference evidence="12" key="1">
    <citation type="journal article" date="2017" name="Cell">
        <title>Insights into land plant evolution garnered from the Marchantia polymorpha genome.</title>
        <authorList>
            <person name="Bowman J.L."/>
            <person name="Kohchi T."/>
            <person name="Yamato K.T."/>
            <person name="Jenkins J."/>
            <person name="Shu S."/>
            <person name="Ishizaki K."/>
            <person name="Yamaoka S."/>
            <person name="Nishihama R."/>
            <person name="Nakamura Y."/>
            <person name="Berger F."/>
            <person name="Adam C."/>
            <person name="Aki S.S."/>
            <person name="Althoff F."/>
            <person name="Araki T."/>
            <person name="Arteaga-Vazquez M.A."/>
            <person name="Balasubrmanian S."/>
            <person name="Barry K."/>
            <person name="Bauer D."/>
            <person name="Boehm C.R."/>
            <person name="Briginshaw L."/>
            <person name="Caballero-Perez J."/>
            <person name="Catarino B."/>
            <person name="Chen F."/>
            <person name="Chiyoda S."/>
            <person name="Chovatia M."/>
            <person name="Davies K.M."/>
            <person name="Delmans M."/>
            <person name="Demura T."/>
            <person name="Dierschke T."/>
            <person name="Dolan L."/>
            <person name="Dorantes-Acosta A.E."/>
            <person name="Eklund D.M."/>
            <person name="Florent S.N."/>
            <person name="Flores-Sandoval E."/>
            <person name="Fujiyama A."/>
            <person name="Fukuzawa H."/>
            <person name="Galik B."/>
            <person name="Grimanelli D."/>
            <person name="Grimwood J."/>
            <person name="Grossniklaus U."/>
            <person name="Hamada T."/>
            <person name="Haseloff J."/>
            <person name="Hetherington A.J."/>
            <person name="Higo A."/>
            <person name="Hirakawa Y."/>
            <person name="Hundley H.N."/>
            <person name="Ikeda Y."/>
            <person name="Inoue K."/>
            <person name="Inoue S.I."/>
            <person name="Ishida S."/>
            <person name="Jia Q."/>
            <person name="Kakita M."/>
            <person name="Kanazawa T."/>
            <person name="Kawai Y."/>
            <person name="Kawashima T."/>
            <person name="Kennedy M."/>
            <person name="Kinose K."/>
            <person name="Kinoshita T."/>
            <person name="Kohara Y."/>
            <person name="Koide E."/>
            <person name="Komatsu K."/>
            <person name="Kopischke S."/>
            <person name="Kubo M."/>
            <person name="Kyozuka J."/>
            <person name="Lagercrantz U."/>
            <person name="Lin S.S."/>
            <person name="Lindquist E."/>
            <person name="Lipzen A.M."/>
            <person name="Lu C.W."/>
            <person name="De Luna E."/>
            <person name="Martienssen R.A."/>
            <person name="Minamino N."/>
            <person name="Mizutani M."/>
            <person name="Mizutani M."/>
            <person name="Mochizuki N."/>
            <person name="Monte I."/>
            <person name="Mosher R."/>
            <person name="Nagasaki H."/>
            <person name="Nakagami H."/>
            <person name="Naramoto S."/>
            <person name="Nishitani K."/>
            <person name="Ohtani M."/>
            <person name="Okamoto T."/>
            <person name="Okumura M."/>
            <person name="Phillips J."/>
            <person name="Pollak B."/>
            <person name="Reinders A."/>
            <person name="Rovekamp M."/>
            <person name="Sano R."/>
            <person name="Sawa S."/>
            <person name="Schmid M.W."/>
            <person name="Shirakawa M."/>
            <person name="Solano R."/>
            <person name="Spunde A."/>
            <person name="Suetsugu N."/>
            <person name="Sugano S."/>
            <person name="Sugiyama A."/>
            <person name="Sun R."/>
            <person name="Suzuki Y."/>
            <person name="Takenaka M."/>
            <person name="Takezawa D."/>
            <person name="Tomogane H."/>
            <person name="Tsuzuki M."/>
            <person name="Ueda T."/>
            <person name="Umeda M."/>
            <person name="Ward J.M."/>
            <person name="Watanabe Y."/>
            <person name="Yazaki K."/>
            <person name="Yokoyama R."/>
            <person name="Yoshitake Y."/>
            <person name="Yotsui I."/>
            <person name="Zachgo S."/>
            <person name="Schmutz J."/>
        </authorList>
    </citation>
    <scope>NUCLEOTIDE SEQUENCE [LARGE SCALE GENOMIC DNA]</scope>
    <source>
        <strain evidence="12">Tak-1</strain>
    </source>
</reference>
<keyword evidence="4 9" id="KW-0964">Secreted</keyword>
<feature type="binding site" evidence="7">
    <location>
        <position position="20"/>
    </location>
    <ligand>
        <name>oxalate</name>
        <dbReference type="ChEBI" id="CHEBI:30623"/>
    </ligand>
</feature>
<feature type="binding site" evidence="8">
    <location>
        <position position="59"/>
    </location>
    <ligand>
        <name>Mn(2+)</name>
        <dbReference type="ChEBI" id="CHEBI:29035"/>
    </ligand>
</feature>
<dbReference type="Gene3D" id="2.60.120.10">
    <property type="entry name" value="Jelly Rolls"/>
    <property type="match status" value="1"/>
</dbReference>
<gene>
    <name evidence="11" type="ORF">MARPO_0108s0024</name>
</gene>
<sequence length="117" mass="12940">MLQYPPQTLNALHNHPRGSELLYIVQGVLDVGLINSTNKLFSQALHEGDLFVFRKGLVHFQTNRDMQQTMKAVPGFSTSNPGLILLPPTLSDSKYPDVVMDKSFGVSTDTVKNLKGL</sequence>
<feature type="binding site" evidence="7">
    <location>
        <position position="15"/>
    </location>
    <ligand>
        <name>oxalate</name>
        <dbReference type="ChEBI" id="CHEBI:30623"/>
    </ligand>
</feature>
<feature type="binding site" evidence="8">
    <location>
        <position position="20"/>
    </location>
    <ligand>
        <name>Mn(2+)</name>
        <dbReference type="ChEBI" id="CHEBI:29035"/>
    </ligand>
</feature>
<keyword evidence="6 7" id="KW-0464">Manganese</keyword>
<dbReference type="SUPFAM" id="SSF51182">
    <property type="entry name" value="RmlC-like cupins"/>
    <property type="match status" value="1"/>
</dbReference>
<dbReference type="PRINTS" id="PR00325">
    <property type="entry name" value="GERMIN"/>
</dbReference>
<dbReference type="InterPro" id="IPR014710">
    <property type="entry name" value="RmlC-like_jellyroll"/>
</dbReference>
<feature type="binding site" evidence="8">
    <location>
        <position position="15"/>
    </location>
    <ligand>
        <name>Mn(2+)</name>
        <dbReference type="ChEBI" id="CHEBI:29035"/>
    </ligand>
</feature>
<organism evidence="11 12">
    <name type="scientific">Marchantia polymorpha</name>
    <name type="common">Common liverwort</name>
    <name type="synonym">Marchantia aquatica</name>
    <dbReference type="NCBI Taxonomy" id="3197"/>
    <lineage>
        <taxon>Eukaryota</taxon>
        <taxon>Viridiplantae</taxon>
        <taxon>Streptophyta</taxon>
        <taxon>Embryophyta</taxon>
        <taxon>Marchantiophyta</taxon>
        <taxon>Marchantiopsida</taxon>
        <taxon>Marchantiidae</taxon>
        <taxon>Marchantiales</taxon>
        <taxon>Marchantiaceae</taxon>
        <taxon>Marchantia</taxon>
    </lineage>
</organism>
<evidence type="ECO:0000256" key="7">
    <source>
        <dbReference type="PIRSR" id="PIRSR601929-1"/>
    </source>
</evidence>
<dbReference type="InterPro" id="IPR011051">
    <property type="entry name" value="RmlC_Cupin_sf"/>
</dbReference>
<evidence type="ECO:0000256" key="8">
    <source>
        <dbReference type="PIRSR" id="PIRSR601929-2"/>
    </source>
</evidence>